<feature type="compositionally biased region" description="Polar residues" evidence="3">
    <location>
        <begin position="22"/>
        <end position="33"/>
    </location>
</feature>
<dbReference type="InterPro" id="IPR050768">
    <property type="entry name" value="UPF0353/GerABKA_families"/>
</dbReference>
<feature type="region of interest" description="Disordered" evidence="3">
    <location>
        <begin position="1"/>
        <end position="33"/>
    </location>
</feature>
<sequence length="523" mass="58010">MVTGVTTVEKQTAEGNRKDSPKNTTSGQTPSTSLDEMMNLFRQIFKDDGTLRIRVLNNEGSENLRFGLVYVDGMVDREMIQYGVIKPLMDFDFTAMNSGNTAEMMEKIRTLVINISDVVCSTNVDEMVSAVVAGKTLFLMDGFAGALNISAQGWETKAISEPVTEKSVKGPREGFTESLLVNLTLIRRRVQSPDLKIIYGQVGTRSKTQTCICYIEGVASPDIVKELQNRIQQVDIDVVLDTSVLSELIRDEPFSPFEITGSTERPDSVVSKIMEGRVALLMEGSPYAMTVPYLFVENFQASADYYINYYFGSFNRMIRVLGAFLSISIPALYVALVTYSQEMLPTMLLLSISTSRVAVPFPTVVEVLFMLTIFEILREAGERIPTYIGQAISIVGALVLGQAAVEARIVSAPMIIVVGLTGIMALLNPRLTGPLILVRSLLLFVTFFLGLYGYFLGVIGLVIHLMSLRSFGVQYMLGVGSIRPQDIKDTAIRAPWWHMYLRPAMIGARNRKRKATNKVRNRS</sequence>
<evidence type="ECO:0000256" key="3">
    <source>
        <dbReference type="SAM" id="MobiDB-lite"/>
    </source>
</evidence>
<feature type="compositionally biased region" description="Basic and acidic residues" evidence="3">
    <location>
        <begin position="11"/>
        <end position="21"/>
    </location>
</feature>
<dbReference type="Proteomes" id="UP000187439">
    <property type="component" value="Unassembled WGS sequence"/>
</dbReference>
<evidence type="ECO:0000256" key="4">
    <source>
        <dbReference type="SAM" id="Phobius"/>
    </source>
</evidence>
<protein>
    <recommendedName>
        <fullName evidence="7">Spore germination protein</fullName>
    </recommendedName>
</protein>
<dbReference type="PANTHER" id="PTHR22550:SF5">
    <property type="entry name" value="LEUCINE ZIPPER PROTEIN 4"/>
    <property type="match status" value="1"/>
</dbReference>
<evidence type="ECO:0008006" key="7">
    <source>
        <dbReference type="Google" id="ProtNLM"/>
    </source>
</evidence>
<keyword evidence="4" id="KW-0812">Transmembrane</keyword>
<dbReference type="EMBL" id="MPTC01000001">
    <property type="protein sequence ID" value="OMD44373.1"/>
    <property type="molecule type" value="Genomic_DNA"/>
</dbReference>
<dbReference type="Pfam" id="PF03323">
    <property type="entry name" value="GerA"/>
    <property type="match status" value="1"/>
</dbReference>
<comment type="caution">
    <text evidence="5">The sequence shown here is derived from an EMBL/GenBank/DDBJ whole genome shotgun (WGS) entry which is preliminary data.</text>
</comment>
<dbReference type="GO" id="GO:0016020">
    <property type="term" value="C:membrane"/>
    <property type="evidence" value="ECO:0007669"/>
    <property type="project" value="InterPro"/>
</dbReference>
<keyword evidence="4" id="KW-1133">Transmembrane helix</keyword>
<feature type="compositionally biased region" description="Polar residues" evidence="3">
    <location>
        <begin position="1"/>
        <end position="10"/>
    </location>
</feature>
<feature type="transmembrane region" description="Helical" evidence="4">
    <location>
        <begin position="441"/>
        <end position="466"/>
    </location>
</feature>
<keyword evidence="2 4" id="KW-0472">Membrane</keyword>
<evidence type="ECO:0000313" key="5">
    <source>
        <dbReference type="EMBL" id="OMD44373.1"/>
    </source>
</evidence>
<comment type="similarity">
    <text evidence="1">Belongs to the GerABKA family.</text>
</comment>
<dbReference type="PIRSF" id="PIRSF005690">
    <property type="entry name" value="GerBA"/>
    <property type="match status" value="1"/>
</dbReference>
<reference evidence="5 6" key="1">
    <citation type="submission" date="2016-10" db="EMBL/GenBank/DDBJ databases">
        <title>Paenibacillus species isolates.</title>
        <authorList>
            <person name="Beno S.M."/>
        </authorList>
    </citation>
    <scope>NUCLEOTIDE SEQUENCE [LARGE SCALE GENOMIC DNA]</scope>
    <source>
        <strain evidence="5 6">FSL H7-0710</strain>
    </source>
</reference>
<feature type="transmembrane region" description="Helical" evidence="4">
    <location>
        <begin position="359"/>
        <end position="377"/>
    </location>
</feature>
<dbReference type="InterPro" id="IPR004995">
    <property type="entry name" value="Spore_Ger"/>
</dbReference>
<accession>A0A1R0YAL9</accession>
<dbReference type="AlphaFoldDB" id="A0A1R0YAL9"/>
<evidence type="ECO:0000256" key="2">
    <source>
        <dbReference type="ARBA" id="ARBA00023136"/>
    </source>
</evidence>
<proteinExistence type="inferred from homology"/>
<dbReference type="GO" id="GO:0009847">
    <property type="term" value="P:spore germination"/>
    <property type="evidence" value="ECO:0007669"/>
    <property type="project" value="InterPro"/>
</dbReference>
<evidence type="ECO:0000256" key="1">
    <source>
        <dbReference type="ARBA" id="ARBA00005278"/>
    </source>
</evidence>
<feature type="transmembrane region" description="Helical" evidence="4">
    <location>
        <begin position="320"/>
        <end position="339"/>
    </location>
</feature>
<feature type="transmembrane region" description="Helical" evidence="4">
    <location>
        <begin position="410"/>
        <end position="429"/>
    </location>
</feature>
<name>A0A1R0YAL9_9BACL</name>
<organism evidence="5 6">
    <name type="scientific">Paenibacillus odorifer</name>
    <dbReference type="NCBI Taxonomy" id="189426"/>
    <lineage>
        <taxon>Bacteria</taxon>
        <taxon>Bacillati</taxon>
        <taxon>Bacillota</taxon>
        <taxon>Bacilli</taxon>
        <taxon>Bacillales</taxon>
        <taxon>Paenibacillaceae</taxon>
        <taxon>Paenibacillus</taxon>
    </lineage>
</organism>
<gene>
    <name evidence="5" type="ORF">BSK52_02260</name>
</gene>
<dbReference type="PANTHER" id="PTHR22550">
    <property type="entry name" value="SPORE GERMINATION PROTEIN"/>
    <property type="match status" value="1"/>
</dbReference>
<feature type="transmembrane region" description="Helical" evidence="4">
    <location>
        <begin position="384"/>
        <end position="404"/>
    </location>
</feature>
<evidence type="ECO:0000313" key="6">
    <source>
        <dbReference type="Proteomes" id="UP000187439"/>
    </source>
</evidence>